<sequence length="117" mass="13297">MISESGAELIINAEDLSRLQHHINYPIVVQAIQDARSGRLPQRAEGNYDPIRNSTSRISQTTSSPTDKEANLAQLIKELHALIEKLKYLKAYIVLRELNEAQELADKSKEPFTRKKQ</sequence>
<reference evidence="2" key="1">
    <citation type="submission" date="2022-08" db="EMBL/GenBank/DDBJ databases">
        <title>Genome Sequencing of Bacteroides fragilis Group Isolates with Nanopore Technology.</title>
        <authorList>
            <person name="Tisza M.J."/>
            <person name="Smith D."/>
            <person name="Dekker J.P."/>
        </authorList>
    </citation>
    <scope>NUCLEOTIDE SEQUENCE</scope>
    <source>
        <strain evidence="2">BFG-70</strain>
    </source>
</reference>
<feature type="compositionally biased region" description="Polar residues" evidence="1">
    <location>
        <begin position="52"/>
        <end position="65"/>
    </location>
</feature>
<evidence type="ECO:0000256" key="1">
    <source>
        <dbReference type="SAM" id="MobiDB-lite"/>
    </source>
</evidence>
<protein>
    <submittedName>
        <fullName evidence="2">Uncharacterized protein</fullName>
    </submittedName>
</protein>
<name>A0AAQ2NAR9_BACFG</name>
<accession>A0AAQ2NAR9</accession>
<dbReference type="Proteomes" id="UP001060330">
    <property type="component" value="Chromosome"/>
</dbReference>
<feature type="region of interest" description="Disordered" evidence="1">
    <location>
        <begin position="41"/>
        <end position="67"/>
    </location>
</feature>
<gene>
    <name evidence="2" type="ORF">NXX45_15585</name>
</gene>
<dbReference type="EMBL" id="CP103216">
    <property type="protein sequence ID" value="UVR55151.1"/>
    <property type="molecule type" value="Genomic_DNA"/>
</dbReference>
<evidence type="ECO:0000313" key="3">
    <source>
        <dbReference type="Proteomes" id="UP001060330"/>
    </source>
</evidence>
<dbReference type="AlphaFoldDB" id="A0AAQ2NAR9"/>
<evidence type="ECO:0000313" key="2">
    <source>
        <dbReference type="EMBL" id="UVR55151.1"/>
    </source>
</evidence>
<proteinExistence type="predicted"/>
<organism evidence="2 3">
    <name type="scientific">Bacteroides fragilis</name>
    <dbReference type="NCBI Taxonomy" id="817"/>
    <lineage>
        <taxon>Bacteria</taxon>
        <taxon>Pseudomonadati</taxon>
        <taxon>Bacteroidota</taxon>
        <taxon>Bacteroidia</taxon>
        <taxon>Bacteroidales</taxon>
        <taxon>Bacteroidaceae</taxon>
        <taxon>Bacteroides</taxon>
    </lineage>
</organism>